<keyword evidence="4" id="KW-1185">Reference proteome</keyword>
<dbReference type="EMBL" id="JBDPGJ010000006">
    <property type="protein sequence ID" value="MEX0408787.1"/>
    <property type="molecule type" value="Genomic_DNA"/>
</dbReference>
<feature type="domain" description="Endonuclease/exonuclease/phosphatase" evidence="2">
    <location>
        <begin position="106"/>
        <end position="316"/>
    </location>
</feature>
<comment type="caution">
    <text evidence="3">The sequence shown here is derived from an EMBL/GenBank/DDBJ whole genome shotgun (WGS) entry which is preliminary data.</text>
</comment>
<dbReference type="SUPFAM" id="SSF56219">
    <property type="entry name" value="DNase I-like"/>
    <property type="match status" value="1"/>
</dbReference>
<reference evidence="3 4" key="1">
    <citation type="submission" date="2024-05" db="EMBL/GenBank/DDBJ databases">
        <authorList>
            <person name="Jiang F."/>
        </authorList>
    </citation>
    <scope>NUCLEOTIDE SEQUENCE [LARGE SCALE GENOMIC DNA]</scope>
    <source>
        <strain evidence="3 4">LZ166</strain>
    </source>
</reference>
<feature type="transmembrane region" description="Helical" evidence="1">
    <location>
        <begin position="73"/>
        <end position="93"/>
    </location>
</feature>
<organism evidence="3 4">
    <name type="scientific">Aquibium pacificus</name>
    <dbReference type="NCBI Taxonomy" id="3153579"/>
    <lineage>
        <taxon>Bacteria</taxon>
        <taxon>Pseudomonadati</taxon>
        <taxon>Pseudomonadota</taxon>
        <taxon>Alphaproteobacteria</taxon>
        <taxon>Hyphomicrobiales</taxon>
        <taxon>Phyllobacteriaceae</taxon>
        <taxon>Aquibium</taxon>
    </lineage>
</organism>
<proteinExistence type="predicted"/>
<keyword evidence="1" id="KW-0812">Transmembrane</keyword>
<name>A0ABV3SPR2_9HYPH</name>
<dbReference type="RefSeq" id="WP_367956643.1">
    <property type="nucleotide sequence ID" value="NZ_JBDPGJ010000006.1"/>
</dbReference>
<gene>
    <name evidence="3" type="ORF">ABGN05_24390</name>
</gene>
<evidence type="ECO:0000256" key="1">
    <source>
        <dbReference type="SAM" id="Phobius"/>
    </source>
</evidence>
<keyword evidence="3" id="KW-0540">Nuclease</keyword>
<dbReference type="Proteomes" id="UP001556692">
    <property type="component" value="Unassembled WGS sequence"/>
</dbReference>
<keyword evidence="1" id="KW-1133">Transmembrane helix</keyword>
<evidence type="ECO:0000259" key="2">
    <source>
        <dbReference type="Pfam" id="PF03372"/>
    </source>
</evidence>
<keyword evidence="3" id="KW-0378">Hydrolase</keyword>
<protein>
    <submittedName>
        <fullName evidence="3">Endonuclease/exonuclease/phosphatase family protein</fullName>
    </submittedName>
</protein>
<keyword evidence="1" id="KW-0472">Membrane</keyword>
<sequence>MLSFSLGRQIYRLCFIVVVTVQLGFSAAMLISMGLSRYLWVADLANFIRPHLLVAGIVLFVVGLILPRRSTKIAGAAALLAAAIPFLLLPTPAPSTAGTPISVVAANVYVDNPDPADFLAIPAVGSADILVLQEVTPRWQDALLASGRWTFESSRDLEGNTDMKLFSRFPILDARTVSPESKDTGGRYAVRFELLVEERTVIVYAVHPQTPRSTLMWRERGAYLRDLERALRVEPADASVIVAGDWNTPPWSPFFRDLLSSTGYRTTDARWWPSPTRFSIRLWSLTQIGTPIDRIVVSPNLGLSELLMGPTFGSNHLPVIARLSIPQ</sequence>
<dbReference type="InterPro" id="IPR036691">
    <property type="entry name" value="Endo/exonu/phosph_ase_sf"/>
</dbReference>
<evidence type="ECO:0000313" key="3">
    <source>
        <dbReference type="EMBL" id="MEX0408787.1"/>
    </source>
</evidence>
<dbReference type="GO" id="GO:0004519">
    <property type="term" value="F:endonuclease activity"/>
    <property type="evidence" value="ECO:0007669"/>
    <property type="project" value="UniProtKB-KW"/>
</dbReference>
<dbReference type="InterPro" id="IPR005135">
    <property type="entry name" value="Endo/exonuclease/phosphatase"/>
</dbReference>
<keyword evidence="3" id="KW-0255">Endonuclease</keyword>
<dbReference type="Pfam" id="PF03372">
    <property type="entry name" value="Exo_endo_phos"/>
    <property type="match status" value="1"/>
</dbReference>
<dbReference type="Gene3D" id="3.60.10.10">
    <property type="entry name" value="Endonuclease/exonuclease/phosphatase"/>
    <property type="match status" value="1"/>
</dbReference>
<evidence type="ECO:0000313" key="4">
    <source>
        <dbReference type="Proteomes" id="UP001556692"/>
    </source>
</evidence>
<accession>A0ABV3SPR2</accession>
<feature type="transmembrane region" description="Helical" evidence="1">
    <location>
        <begin position="12"/>
        <end position="35"/>
    </location>
</feature>
<feature type="transmembrane region" description="Helical" evidence="1">
    <location>
        <begin position="47"/>
        <end position="66"/>
    </location>
</feature>